<dbReference type="GO" id="GO:1901137">
    <property type="term" value="P:carbohydrate derivative biosynthetic process"/>
    <property type="evidence" value="ECO:0007669"/>
    <property type="project" value="UniProtKB-ARBA"/>
</dbReference>
<dbReference type="GO" id="GO:0016758">
    <property type="term" value="F:hexosyltransferase activity"/>
    <property type="evidence" value="ECO:0007669"/>
    <property type="project" value="TreeGrafter"/>
</dbReference>
<feature type="domain" description="Glycosyltransferase subfamily 4-like N-terminal" evidence="4">
    <location>
        <begin position="27"/>
        <end position="218"/>
    </location>
</feature>
<dbReference type="Pfam" id="PF13439">
    <property type="entry name" value="Glyco_transf_4"/>
    <property type="match status" value="1"/>
</dbReference>
<evidence type="ECO:0000259" key="4">
    <source>
        <dbReference type="Pfam" id="PF13439"/>
    </source>
</evidence>
<dbReference type="Pfam" id="PF00534">
    <property type="entry name" value="Glycos_transf_1"/>
    <property type="match status" value="1"/>
</dbReference>
<evidence type="ECO:0000313" key="6">
    <source>
        <dbReference type="Proteomes" id="UP000229239"/>
    </source>
</evidence>
<keyword evidence="2 5" id="KW-0808">Transferase</keyword>
<accession>A0A2M9HLU9</accession>
<keyword evidence="1" id="KW-0328">Glycosyltransferase</keyword>
<dbReference type="PANTHER" id="PTHR45947">
    <property type="entry name" value="SULFOQUINOVOSYL TRANSFERASE SQD2"/>
    <property type="match status" value="1"/>
</dbReference>
<comment type="caution">
    <text evidence="5">The sequence shown here is derived from an EMBL/GenBank/DDBJ whole genome shotgun (WGS) entry which is preliminary data.</text>
</comment>
<dbReference type="RefSeq" id="WP_100493397.1">
    <property type="nucleotide sequence ID" value="NZ_PEBJ01000001.1"/>
</dbReference>
<proteinExistence type="predicted"/>
<dbReference type="Proteomes" id="UP000229239">
    <property type="component" value="Unassembled WGS sequence"/>
</dbReference>
<dbReference type="CDD" id="cd03814">
    <property type="entry name" value="GT4-like"/>
    <property type="match status" value="1"/>
</dbReference>
<protein>
    <submittedName>
        <fullName evidence="5">Glycosyl transferase</fullName>
    </submittedName>
</protein>
<keyword evidence="6" id="KW-1185">Reference proteome</keyword>
<dbReference type="InterPro" id="IPR050194">
    <property type="entry name" value="Glycosyltransferase_grp1"/>
</dbReference>
<evidence type="ECO:0000256" key="2">
    <source>
        <dbReference type="ARBA" id="ARBA00022679"/>
    </source>
</evidence>
<evidence type="ECO:0000313" key="5">
    <source>
        <dbReference type="EMBL" id="PJM77794.1"/>
    </source>
</evidence>
<dbReference type="AlphaFoldDB" id="A0A2M9HLU9"/>
<evidence type="ECO:0000259" key="3">
    <source>
        <dbReference type="Pfam" id="PF00534"/>
    </source>
</evidence>
<dbReference type="Gene3D" id="3.40.50.2000">
    <property type="entry name" value="Glycogen Phosphorylase B"/>
    <property type="match status" value="2"/>
</dbReference>
<sequence length="417" mass="45204">MNSNYTEDGHRPLSVLVVSESSLEQTNGVSGSVKHILDRLSERGFTARVIAPQPAPANGTYAGFAVDEVPTVPIQKFNVAISPKTPIIQSIENGPKPDIIHVAAPISKLGHAALIAGEELGVPTVAIYQTDVAQYARRFARQAVDGVADGVAPHRTGWLRKVSKAAGEKAEDIVAKRIAQMHNMATLTLAPTDQARKRLESFGVQPSLIQLWGRGVDSALFNPVRATDARAAQWHRKWSHDGTRPVIGYVGRLAPEKQVELLEALNNLNVQLVVVGGGPMEGELRERLPHAVFTGMLHGLDLADAYAALDIFVHTGNEETFGQTIQEAMASGLPVIAPASGGPIDLVDTNVTGLLYRPNDEDDLRACVDRLIEDKPLRRLMGANGLAAVQGRTWPMMVDRLIEYYRLAMDLNLARRA</sequence>
<gene>
    <name evidence="5" type="ORF">CSQ86_01680</name>
</gene>
<dbReference type="PANTHER" id="PTHR45947:SF3">
    <property type="entry name" value="SULFOQUINOVOSYL TRANSFERASE SQD2"/>
    <property type="match status" value="1"/>
</dbReference>
<dbReference type="InterPro" id="IPR001296">
    <property type="entry name" value="Glyco_trans_1"/>
</dbReference>
<feature type="domain" description="Glycosyl transferase family 1" evidence="3">
    <location>
        <begin position="233"/>
        <end position="385"/>
    </location>
</feature>
<dbReference type="InterPro" id="IPR028098">
    <property type="entry name" value="Glyco_trans_4-like_N"/>
</dbReference>
<organism evidence="5 6">
    <name type="scientific">Bifidobacterium felsineum</name>
    <dbReference type="NCBI Taxonomy" id="2045440"/>
    <lineage>
        <taxon>Bacteria</taxon>
        <taxon>Bacillati</taxon>
        <taxon>Actinomycetota</taxon>
        <taxon>Actinomycetes</taxon>
        <taxon>Bifidobacteriales</taxon>
        <taxon>Bifidobacteriaceae</taxon>
        <taxon>Bifidobacterium</taxon>
    </lineage>
</organism>
<reference evidence="6" key="1">
    <citation type="submission" date="2017-10" db="EMBL/GenBank/DDBJ databases">
        <title>Draft genome sequences of strains TRE 1, TRE 9, TRE H and TRI 7, isolated from tamarins, belonging to four potential novel Bifidobacterium species.</title>
        <authorList>
            <person name="Mattarelli P."/>
            <person name="Modesto M."/>
            <person name="Puglisi E."/>
            <person name="Morelli L."/>
            <person name="Bonetti A."/>
            <person name="Spezio C."/>
            <person name="Sandri C."/>
        </authorList>
    </citation>
    <scope>NUCLEOTIDE SEQUENCE [LARGE SCALE GENOMIC DNA]</scope>
    <source>
        <strain evidence="6">TREH</strain>
    </source>
</reference>
<evidence type="ECO:0000256" key="1">
    <source>
        <dbReference type="ARBA" id="ARBA00022676"/>
    </source>
</evidence>
<name>A0A2M9HLU9_9BIFI</name>
<dbReference type="EMBL" id="PEBJ01000001">
    <property type="protein sequence ID" value="PJM77794.1"/>
    <property type="molecule type" value="Genomic_DNA"/>
</dbReference>
<dbReference type="SUPFAM" id="SSF53756">
    <property type="entry name" value="UDP-Glycosyltransferase/glycogen phosphorylase"/>
    <property type="match status" value="1"/>
</dbReference>
<dbReference type="OrthoDB" id="9802525at2"/>